<dbReference type="AlphaFoldDB" id="A0A557QXJ0"/>
<evidence type="ECO:0000256" key="4">
    <source>
        <dbReference type="RuleBase" id="RU003939"/>
    </source>
</evidence>
<dbReference type="Proteomes" id="UP000319502">
    <property type="component" value="Unassembled WGS sequence"/>
</dbReference>
<dbReference type="GO" id="GO:0030261">
    <property type="term" value="P:chromosome condensation"/>
    <property type="evidence" value="ECO:0007669"/>
    <property type="project" value="UniProtKB-KW"/>
</dbReference>
<dbReference type="PANTHER" id="PTHR33175">
    <property type="entry name" value="DNA-BINDING PROTEIN HU"/>
    <property type="match status" value="1"/>
</dbReference>
<sequence length="99" mass="10679">MNKAELITQLQIALDHRREQTAGSTTKKEAEQVLTAIADVIEDGISAGEAILPRIGKFKAVERPARTGRNPQTGEPVQIAASTAVKFVPAKQLKDFLNA</sequence>
<evidence type="ECO:0000313" key="6">
    <source>
        <dbReference type="Proteomes" id="UP000319502"/>
    </source>
</evidence>
<comment type="caution">
    <text evidence="5">The sequence shown here is derived from an EMBL/GenBank/DDBJ whole genome shotgun (WGS) entry which is preliminary data.</text>
</comment>
<dbReference type="Pfam" id="PF00216">
    <property type="entry name" value="Bac_DNA_binding"/>
    <property type="match status" value="1"/>
</dbReference>
<comment type="similarity">
    <text evidence="1 4">Belongs to the bacterial histone-like protein family.</text>
</comment>
<keyword evidence="6" id="KW-1185">Reference proteome</keyword>
<dbReference type="InterPro" id="IPR010992">
    <property type="entry name" value="IHF-like_DNA-bd_dom_sf"/>
</dbReference>
<dbReference type="EMBL" id="VMNK01000006">
    <property type="protein sequence ID" value="TVO57556.1"/>
    <property type="molecule type" value="Genomic_DNA"/>
</dbReference>
<evidence type="ECO:0000313" key="5">
    <source>
        <dbReference type="EMBL" id="TVO57556.1"/>
    </source>
</evidence>
<dbReference type="InterPro" id="IPR000119">
    <property type="entry name" value="Hist_DNA-bd"/>
</dbReference>
<reference evidence="5 6" key="1">
    <citation type="submission" date="2019-07" db="EMBL/GenBank/DDBJ databases">
        <title>The pathways for chlorine oxyanion respiration interact through the shared metabolite chlorate.</title>
        <authorList>
            <person name="Barnum T.P."/>
            <person name="Cheng Y."/>
            <person name="Hill K.A."/>
            <person name="Lucas L.N."/>
            <person name="Carlson H.K."/>
            <person name="Coates J.D."/>
        </authorList>
    </citation>
    <scope>NUCLEOTIDE SEQUENCE [LARGE SCALE GENOMIC DNA]</scope>
    <source>
        <strain evidence="5 6">SFB-3</strain>
    </source>
</reference>
<dbReference type="PANTHER" id="PTHR33175:SF3">
    <property type="entry name" value="DNA-BINDING PROTEIN HU-BETA"/>
    <property type="match status" value="1"/>
</dbReference>
<accession>A0A557QXJ0</accession>
<dbReference type="GO" id="GO:0005829">
    <property type="term" value="C:cytosol"/>
    <property type="evidence" value="ECO:0007669"/>
    <property type="project" value="TreeGrafter"/>
</dbReference>
<dbReference type="PRINTS" id="PR01727">
    <property type="entry name" value="DNABINDINGHU"/>
</dbReference>
<keyword evidence="3 5" id="KW-0238">DNA-binding</keyword>
<evidence type="ECO:0000256" key="2">
    <source>
        <dbReference type="ARBA" id="ARBA00023067"/>
    </source>
</evidence>
<dbReference type="RefSeq" id="WP_144309029.1">
    <property type="nucleotide sequence ID" value="NZ_VMNK01000006.1"/>
</dbReference>
<proteinExistence type="inferred from homology"/>
<keyword evidence="2" id="KW-0226">DNA condensation</keyword>
<dbReference type="Gene3D" id="4.10.520.10">
    <property type="entry name" value="IHF-like DNA-binding proteins"/>
    <property type="match status" value="1"/>
</dbReference>
<dbReference type="SUPFAM" id="SSF47729">
    <property type="entry name" value="IHF-like DNA-binding proteins"/>
    <property type="match status" value="1"/>
</dbReference>
<dbReference type="GO" id="GO:0030527">
    <property type="term" value="F:structural constituent of chromatin"/>
    <property type="evidence" value="ECO:0007669"/>
    <property type="project" value="InterPro"/>
</dbReference>
<gene>
    <name evidence="5" type="ORF">FHP91_07720</name>
</gene>
<evidence type="ECO:0000256" key="1">
    <source>
        <dbReference type="ARBA" id="ARBA00010529"/>
    </source>
</evidence>
<protein>
    <submittedName>
        <fullName evidence="5">HU family DNA-binding protein</fullName>
    </submittedName>
</protein>
<evidence type="ECO:0000256" key="3">
    <source>
        <dbReference type="ARBA" id="ARBA00023125"/>
    </source>
</evidence>
<dbReference type="CDD" id="cd13831">
    <property type="entry name" value="HU"/>
    <property type="match status" value="1"/>
</dbReference>
<dbReference type="GO" id="GO:0003677">
    <property type="term" value="F:DNA binding"/>
    <property type="evidence" value="ECO:0007669"/>
    <property type="project" value="UniProtKB-KW"/>
</dbReference>
<organism evidence="5 6">
    <name type="scientific">Denitromonas halophila</name>
    <dbReference type="NCBI Taxonomy" id="1629404"/>
    <lineage>
        <taxon>Bacteria</taxon>
        <taxon>Pseudomonadati</taxon>
        <taxon>Pseudomonadota</taxon>
        <taxon>Betaproteobacteria</taxon>
        <taxon>Rhodocyclales</taxon>
        <taxon>Zoogloeaceae</taxon>
        <taxon>Denitromonas</taxon>
    </lineage>
</organism>
<name>A0A557QXJ0_9RHOO</name>
<dbReference type="SMART" id="SM00411">
    <property type="entry name" value="BHL"/>
    <property type="match status" value="1"/>
</dbReference>
<dbReference type="OrthoDB" id="9799835at2"/>